<proteinExistence type="predicted"/>
<keyword evidence="3" id="KW-1185">Reference proteome</keyword>
<protein>
    <submittedName>
        <fullName evidence="2">Uncharacterized protein</fullName>
    </submittedName>
</protein>
<feature type="region of interest" description="Disordered" evidence="1">
    <location>
        <begin position="1"/>
        <end position="35"/>
    </location>
</feature>
<evidence type="ECO:0000313" key="3">
    <source>
        <dbReference type="Proteomes" id="UP001187192"/>
    </source>
</evidence>
<reference evidence="2" key="1">
    <citation type="submission" date="2023-07" db="EMBL/GenBank/DDBJ databases">
        <title>draft genome sequence of fig (Ficus carica).</title>
        <authorList>
            <person name="Takahashi T."/>
            <person name="Nishimura K."/>
        </authorList>
    </citation>
    <scope>NUCLEOTIDE SEQUENCE</scope>
</reference>
<gene>
    <name evidence="2" type="ORF">TIFTF001_042858</name>
</gene>
<sequence>MTAIIVSRPSTTEESLSPCSHRRTTVTTKNGGEGSRGLRGCCSDASDLRIAAMRSQVIDLRAQGGWGSASFDCSVASEVHDRRGTTLRSLQQPTRT</sequence>
<comment type="caution">
    <text evidence="2">The sequence shown here is derived from an EMBL/GenBank/DDBJ whole genome shotgun (WGS) entry which is preliminary data.</text>
</comment>
<name>A0AA88CJZ8_FICCA</name>
<feature type="compositionally biased region" description="Polar residues" evidence="1">
    <location>
        <begin position="8"/>
        <end position="18"/>
    </location>
</feature>
<evidence type="ECO:0000256" key="1">
    <source>
        <dbReference type="SAM" id="MobiDB-lite"/>
    </source>
</evidence>
<organism evidence="2 3">
    <name type="scientific">Ficus carica</name>
    <name type="common">Common fig</name>
    <dbReference type="NCBI Taxonomy" id="3494"/>
    <lineage>
        <taxon>Eukaryota</taxon>
        <taxon>Viridiplantae</taxon>
        <taxon>Streptophyta</taxon>
        <taxon>Embryophyta</taxon>
        <taxon>Tracheophyta</taxon>
        <taxon>Spermatophyta</taxon>
        <taxon>Magnoliopsida</taxon>
        <taxon>eudicotyledons</taxon>
        <taxon>Gunneridae</taxon>
        <taxon>Pentapetalae</taxon>
        <taxon>rosids</taxon>
        <taxon>fabids</taxon>
        <taxon>Rosales</taxon>
        <taxon>Moraceae</taxon>
        <taxon>Ficeae</taxon>
        <taxon>Ficus</taxon>
    </lineage>
</organism>
<dbReference type="EMBL" id="BTGU01002508">
    <property type="protein sequence ID" value="GMN19346.1"/>
    <property type="molecule type" value="Genomic_DNA"/>
</dbReference>
<dbReference type="Proteomes" id="UP001187192">
    <property type="component" value="Unassembled WGS sequence"/>
</dbReference>
<evidence type="ECO:0000313" key="2">
    <source>
        <dbReference type="EMBL" id="GMN19346.1"/>
    </source>
</evidence>
<dbReference type="AlphaFoldDB" id="A0AA88CJZ8"/>
<accession>A0AA88CJZ8</accession>